<dbReference type="Proteomes" id="UP000275267">
    <property type="component" value="Unassembled WGS sequence"/>
</dbReference>
<keyword evidence="1" id="KW-1133">Transmembrane helix</keyword>
<protein>
    <submittedName>
        <fullName evidence="2">Uncharacterized protein</fullName>
    </submittedName>
</protein>
<comment type="caution">
    <text evidence="2">The sequence shown here is derived from an EMBL/GenBank/DDBJ whole genome shotgun (WGS) entry which is preliminary data.</text>
</comment>
<evidence type="ECO:0000256" key="1">
    <source>
        <dbReference type="SAM" id="Phobius"/>
    </source>
</evidence>
<organism evidence="2 3">
    <name type="scientific">Panicum miliaceum</name>
    <name type="common">Proso millet</name>
    <name type="synonym">Broomcorn millet</name>
    <dbReference type="NCBI Taxonomy" id="4540"/>
    <lineage>
        <taxon>Eukaryota</taxon>
        <taxon>Viridiplantae</taxon>
        <taxon>Streptophyta</taxon>
        <taxon>Embryophyta</taxon>
        <taxon>Tracheophyta</taxon>
        <taxon>Spermatophyta</taxon>
        <taxon>Magnoliopsida</taxon>
        <taxon>Liliopsida</taxon>
        <taxon>Poales</taxon>
        <taxon>Poaceae</taxon>
        <taxon>PACMAD clade</taxon>
        <taxon>Panicoideae</taxon>
        <taxon>Panicodae</taxon>
        <taxon>Paniceae</taxon>
        <taxon>Panicinae</taxon>
        <taxon>Panicum</taxon>
        <taxon>Panicum sect. Panicum</taxon>
    </lineage>
</organism>
<keyword evidence="3" id="KW-1185">Reference proteome</keyword>
<evidence type="ECO:0000313" key="3">
    <source>
        <dbReference type="Proteomes" id="UP000275267"/>
    </source>
</evidence>
<proteinExistence type="predicted"/>
<keyword evidence="1" id="KW-0812">Transmembrane</keyword>
<sequence length="111" mass="12205">MCSFSSSCSDGEKEREKILSCWMGSVLISISVCFFPPCICLCKRSGSRRIGSNLASQQFDPGIDPDWILNSWATIKQQVAAHMPIGPAASVMWGSVAAFSRRYAAVRRKVK</sequence>
<dbReference type="EMBL" id="PQIB02000016">
    <property type="protein sequence ID" value="RLM62009.1"/>
    <property type="molecule type" value="Genomic_DNA"/>
</dbReference>
<keyword evidence="1" id="KW-0472">Membrane</keyword>
<evidence type="ECO:0000313" key="2">
    <source>
        <dbReference type="EMBL" id="RLM62009.1"/>
    </source>
</evidence>
<name>A0A3L6PS32_PANMI</name>
<accession>A0A3L6PS32</accession>
<dbReference type="AlphaFoldDB" id="A0A3L6PS32"/>
<feature type="transmembrane region" description="Helical" evidence="1">
    <location>
        <begin position="22"/>
        <end position="42"/>
    </location>
</feature>
<reference evidence="3" key="1">
    <citation type="journal article" date="2019" name="Nat. Commun.">
        <title>The genome of broomcorn millet.</title>
        <authorList>
            <person name="Zou C."/>
            <person name="Miki D."/>
            <person name="Li D."/>
            <person name="Tang Q."/>
            <person name="Xiao L."/>
            <person name="Rajput S."/>
            <person name="Deng P."/>
            <person name="Jia W."/>
            <person name="Huang R."/>
            <person name="Zhang M."/>
            <person name="Sun Y."/>
            <person name="Hu J."/>
            <person name="Fu X."/>
            <person name="Schnable P.S."/>
            <person name="Li F."/>
            <person name="Zhang H."/>
            <person name="Feng B."/>
            <person name="Zhu X."/>
            <person name="Liu R."/>
            <person name="Schnable J.C."/>
            <person name="Zhu J.-K."/>
            <person name="Zhang H."/>
        </authorList>
    </citation>
    <scope>NUCLEOTIDE SEQUENCE [LARGE SCALE GENOMIC DNA]</scope>
</reference>
<gene>
    <name evidence="2" type="ORF">C2845_PM14G00980</name>
</gene>